<evidence type="ECO:0000313" key="3">
    <source>
        <dbReference type="Proteomes" id="UP000794436"/>
    </source>
</evidence>
<comment type="caution">
    <text evidence="2">The sequence shown here is derived from an EMBL/GenBank/DDBJ whole genome shotgun (WGS) entry which is preliminary data.</text>
</comment>
<protein>
    <submittedName>
        <fullName evidence="2">Uncharacterized protein</fullName>
    </submittedName>
</protein>
<keyword evidence="3" id="KW-1185">Reference proteome</keyword>
<dbReference type="InterPro" id="IPR032675">
    <property type="entry name" value="LRR_dom_sf"/>
</dbReference>
<evidence type="ECO:0000313" key="2">
    <source>
        <dbReference type="EMBL" id="TMW60836.1"/>
    </source>
</evidence>
<keyword evidence="1" id="KW-0732">Signal</keyword>
<dbReference type="SUPFAM" id="SSF52058">
    <property type="entry name" value="L domain-like"/>
    <property type="match status" value="1"/>
</dbReference>
<sequence length="306" mass="34305">MMVCHGIFILVVSVFSSGVFWTFPDIPLDCIHRVYPRFSKAEACGGRIINCTHAGISGNKSEFTAVLELFDDASLEFLIVLDCSNLQLPSTIQRFHQLNTLKITDATLSEWNEDASLSTDAFPVIMTLRLWNITLECSPYGLYRVPVSSSLEWFSFENIDLSGFIGEVGSNWKDLQYVYFDATHIDQVPEAVATMSKALELSLRFNAISVVNGSRLTSLNQLTGLWFDGNPITALPDEAWRHSTHLQEFGFQYTSVATYPSWANSVTNKELQFNGFDSPLCDPSNKAYAVGKLDYLACIENFYGYN</sequence>
<feature type="signal peptide" evidence="1">
    <location>
        <begin position="1"/>
        <end position="16"/>
    </location>
</feature>
<name>A0A8K1CDD2_PYTOL</name>
<dbReference type="OrthoDB" id="166440at2759"/>
<dbReference type="Proteomes" id="UP000794436">
    <property type="component" value="Unassembled WGS sequence"/>
</dbReference>
<reference evidence="2" key="1">
    <citation type="submission" date="2019-03" db="EMBL/GenBank/DDBJ databases">
        <title>Long read genome sequence of the mycoparasitic Pythium oligandrum ATCC 38472 isolated from sugarbeet rhizosphere.</title>
        <authorList>
            <person name="Gaulin E."/>
        </authorList>
    </citation>
    <scope>NUCLEOTIDE SEQUENCE</scope>
    <source>
        <strain evidence="2">ATCC 38472_TT</strain>
    </source>
</reference>
<accession>A0A8K1CDD2</accession>
<evidence type="ECO:0000256" key="1">
    <source>
        <dbReference type="SAM" id="SignalP"/>
    </source>
</evidence>
<organism evidence="2 3">
    <name type="scientific">Pythium oligandrum</name>
    <name type="common">Mycoparasitic fungus</name>
    <dbReference type="NCBI Taxonomy" id="41045"/>
    <lineage>
        <taxon>Eukaryota</taxon>
        <taxon>Sar</taxon>
        <taxon>Stramenopiles</taxon>
        <taxon>Oomycota</taxon>
        <taxon>Peronosporomycetes</taxon>
        <taxon>Pythiales</taxon>
        <taxon>Pythiaceae</taxon>
        <taxon>Pythium</taxon>
    </lineage>
</organism>
<dbReference type="EMBL" id="SPLM01000108">
    <property type="protein sequence ID" value="TMW60836.1"/>
    <property type="molecule type" value="Genomic_DNA"/>
</dbReference>
<dbReference type="AlphaFoldDB" id="A0A8K1CDD2"/>
<dbReference type="Gene3D" id="3.80.10.10">
    <property type="entry name" value="Ribonuclease Inhibitor"/>
    <property type="match status" value="1"/>
</dbReference>
<feature type="chain" id="PRO_5035480172" evidence="1">
    <location>
        <begin position="17"/>
        <end position="306"/>
    </location>
</feature>
<proteinExistence type="predicted"/>
<gene>
    <name evidence="2" type="ORF">Poli38472_000878</name>
</gene>